<dbReference type="GeneID" id="56896800"/>
<dbReference type="EMBL" id="RWGX01000006">
    <property type="protein sequence ID" value="RVU86840.1"/>
    <property type="molecule type" value="Genomic_DNA"/>
</dbReference>
<evidence type="ECO:0008006" key="2">
    <source>
        <dbReference type="Google" id="ProtNLM"/>
    </source>
</evidence>
<dbReference type="PROSITE" id="PS51257">
    <property type="entry name" value="PROKAR_LIPOPROTEIN"/>
    <property type="match status" value="1"/>
</dbReference>
<dbReference type="KEGG" id="fcv:AWN65_13685"/>
<protein>
    <recommendedName>
        <fullName evidence="2">MORN repeat variant</fullName>
    </recommendedName>
</protein>
<accession>A0AA94F366</accession>
<dbReference type="AlphaFoldDB" id="A0AA94F366"/>
<comment type="caution">
    <text evidence="1">The sequence shown here is derived from an EMBL/GenBank/DDBJ whole genome shotgun (WGS) entry which is preliminary data.</text>
</comment>
<gene>
    <name evidence="1" type="ORF">EJB19_14915</name>
</gene>
<proteinExistence type="predicted"/>
<reference evidence="1" key="1">
    <citation type="submission" date="2018-12" db="EMBL/GenBank/DDBJ databases">
        <title>Draft genome sequence of Flaovobacterium columnare BGFS27 isolated from channel catfish in Alabama.</title>
        <authorList>
            <person name="Cai W."/>
            <person name="Arias C."/>
        </authorList>
    </citation>
    <scope>NUCLEOTIDE SEQUENCE [LARGE SCALE GENOMIC DNA]</scope>
    <source>
        <strain evidence="1">BGFS27</strain>
    </source>
</reference>
<dbReference type="RefSeq" id="WP_060383640.1">
    <property type="nucleotide sequence ID" value="NZ_MTDB01000078.1"/>
</dbReference>
<evidence type="ECO:0000313" key="1">
    <source>
        <dbReference type="EMBL" id="RVU86840.1"/>
    </source>
</evidence>
<dbReference type="SUPFAM" id="SSF82185">
    <property type="entry name" value="Histone H3 K4-specific methyltransferase SET7/9 N-terminal domain"/>
    <property type="match status" value="1"/>
</dbReference>
<organism evidence="1">
    <name type="scientific">Flavobacterium columnare</name>
    <dbReference type="NCBI Taxonomy" id="996"/>
    <lineage>
        <taxon>Bacteria</taxon>
        <taxon>Pseudomonadati</taxon>
        <taxon>Bacteroidota</taxon>
        <taxon>Flavobacteriia</taxon>
        <taxon>Flavobacteriales</taxon>
        <taxon>Flavobacteriaceae</taxon>
        <taxon>Flavobacterium</taxon>
    </lineage>
</organism>
<sequence length="238" mass="28293">MKTYKLLLFLLLSIAIACKQEKRKHTVLFYTDSSFTQKEDSLFIDSLQQIKQEHFVKIIEPDKKSFEQGKIVNGIKVGKWQKYLNLSNQNTIHEEYNYSQKGDLINAKIWDPKTHKMIEDKNYLNDNLVGIQQDFYPTGKLHIRFETDQNGSFINNYTVLSKEGKKVYQSFLGKTGTGYIKYYDKDHFLIWEGRFKNKKKVGWHYEYLIGYEGKVIEKQCNYYKEDSLIQTKIENFKN</sequence>
<name>A0AA94F366_9FLAO</name>